<dbReference type="FunFam" id="3.30.565.10:FF:000010">
    <property type="entry name" value="Sensor histidine kinase RcsC"/>
    <property type="match status" value="1"/>
</dbReference>
<dbReference type="Pfam" id="PF00072">
    <property type="entry name" value="Response_reg"/>
    <property type="match status" value="1"/>
</dbReference>
<evidence type="ECO:0000256" key="5">
    <source>
        <dbReference type="PROSITE-ProRule" id="PRU00169"/>
    </source>
</evidence>
<dbReference type="Proteomes" id="UP000006250">
    <property type="component" value="Unassembled WGS sequence"/>
</dbReference>
<dbReference type="InterPro" id="IPR003661">
    <property type="entry name" value="HisK_dim/P_dom"/>
</dbReference>
<dbReference type="InterPro" id="IPR011006">
    <property type="entry name" value="CheY-like_superfamily"/>
</dbReference>
<name>E1JV09_SOLFR</name>
<evidence type="ECO:0000256" key="1">
    <source>
        <dbReference type="ARBA" id="ARBA00000085"/>
    </source>
</evidence>
<dbReference type="Gene3D" id="3.30.565.10">
    <property type="entry name" value="Histidine kinase-like ATPase, C-terminal domain"/>
    <property type="match status" value="1"/>
</dbReference>
<dbReference type="PANTHER" id="PTHR45339:SF1">
    <property type="entry name" value="HYBRID SIGNAL TRANSDUCTION HISTIDINE KINASE J"/>
    <property type="match status" value="1"/>
</dbReference>
<dbReference type="SMART" id="SM00448">
    <property type="entry name" value="REC"/>
    <property type="match status" value="1"/>
</dbReference>
<keyword evidence="8" id="KW-0418">Kinase</keyword>
<dbReference type="InterPro" id="IPR036097">
    <property type="entry name" value="HisK_dim/P_sf"/>
</dbReference>
<dbReference type="SMART" id="SM00388">
    <property type="entry name" value="HisKA"/>
    <property type="match status" value="1"/>
</dbReference>
<dbReference type="EC" id="2.7.13.3" evidence="2"/>
<evidence type="ECO:0000256" key="2">
    <source>
        <dbReference type="ARBA" id="ARBA00012438"/>
    </source>
</evidence>
<dbReference type="Gene3D" id="3.40.50.2300">
    <property type="match status" value="1"/>
</dbReference>
<dbReference type="InterPro" id="IPR004358">
    <property type="entry name" value="Sig_transdc_His_kin-like_C"/>
</dbReference>
<dbReference type="InterPro" id="IPR003594">
    <property type="entry name" value="HATPase_dom"/>
</dbReference>
<dbReference type="SUPFAM" id="SSF52172">
    <property type="entry name" value="CheY-like"/>
    <property type="match status" value="1"/>
</dbReference>
<dbReference type="STRING" id="596151.DesfrDRAFT_1458"/>
<sequence>MPPIVLRAEPPQSIKRLLDPLSSLLGIPVAVQSAADIPVWPDPGQEAHAILHREFAERGACPLLLHPERIPLDGGQPASACPLGMTVRRFAVPLSDERTGVLTMGPYFLHAADRESLRGRSTAADAALAQVPCVPADRHATLKAFYREFASFIGSAAKAGAAKQTFLANMSHELRTPLNGIMGMLSLLLQSDMGPRQRQFLELAMDASNQLLGVVNDLLEMTNISMGRLELAEEPFELRRGLADLLEACDEDASRRGLTFTVVVDADVPEVLVGDVARLRQVLLNIIGNAVKFTNDGSVAVHISRQSTATDGESSTLQFTVVDTGIGIPPDKQRIIFERFAIAENFLSKRYGATGLGLSISKEIVEKMGGAMRLRSVPGQGSAFSFTAVFRHPEPYRDSTDAGLPPQPPLRCQGAVIAYVENEPVSQLLVRRILEDRGYLVLLADSIARLREILPTRTVDIILLDIQMAGQAGVECMARIRSGEIEGVPDDIPIIGLSAQAAVAALQSCLEAGLTDAITKPVTRQSLLAVVERAMPGCRGTDRLKSPAA</sequence>
<keyword evidence="4" id="KW-0902">Two-component regulatory system</keyword>
<evidence type="ECO:0000313" key="8">
    <source>
        <dbReference type="EMBL" id="EFL51923.1"/>
    </source>
</evidence>
<gene>
    <name evidence="8" type="ORF">DesfrDRAFT_1458</name>
</gene>
<feature type="modified residue" description="4-aspartylphosphate" evidence="5">
    <location>
        <position position="465"/>
    </location>
</feature>
<proteinExistence type="predicted"/>
<dbReference type="eggNOG" id="COG2205">
    <property type="taxonomic scope" value="Bacteria"/>
</dbReference>
<dbReference type="OrthoDB" id="5291616at2"/>
<evidence type="ECO:0000313" key="9">
    <source>
        <dbReference type="Proteomes" id="UP000006250"/>
    </source>
</evidence>
<dbReference type="CDD" id="cd16922">
    <property type="entry name" value="HATPase_EvgS-ArcB-TorS-like"/>
    <property type="match status" value="1"/>
</dbReference>
<dbReference type="CDD" id="cd17546">
    <property type="entry name" value="REC_hyHK_CKI1_RcsC-like"/>
    <property type="match status" value="1"/>
</dbReference>
<dbReference type="Pfam" id="PF00512">
    <property type="entry name" value="HisKA"/>
    <property type="match status" value="1"/>
</dbReference>
<dbReference type="EMBL" id="AECZ01000007">
    <property type="protein sequence ID" value="EFL51923.1"/>
    <property type="molecule type" value="Genomic_DNA"/>
</dbReference>
<feature type="domain" description="Response regulatory" evidence="7">
    <location>
        <begin position="416"/>
        <end position="535"/>
    </location>
</feature>
<comment type="catalytic activity">
    <reaction evidence="1">
        <text>ATP + protein L-histidine = ADP + protein N-phospho-L-histidine.</text>
        <dbReference type="EC" id="2.7.13.3"/>
    </reaction>
</comment>
<dbReference type="RefSeq" id="WP_005992517.1">
    <property type="nucleotide sequence ID" value="NZ_AECZ01000007.1"/>
</dbReference>
<dbReference type="SMART" id="SM00387">
    <property type="entry name" value="HATPase_c"/>
    <property type="match status" value="1"/>
</dbReference>
<dbReference type="Gene3D" id="1.10.287.130">
    <property type="match status" value="1"/>
</dbReference>
<dbReference type="InterPro" id="IPR036890">
    <property type="entry name" value="HATPase_C_sf"/>
</dbReference>
<keyword evidence="8" id="KW-0808">Transferase</keyword>
<dbReference type="GO" id="GO:0000155">
    <property type="term" value="F:phosphorelay sensor kinase activity"/>
    <property type="evidence" value="ECO:0007669"/>
    <property type="project" value="InterPro"/>
</dbReference>
<evidence type="ECO:0000259" key="7">
    <source>
        <dbReference type="PROSITE" id="PS50110"/>
    </source>
</evidence>
<reference evidence="8 9" key="1">
    <citation type="submission" date="2010-08" db="EMBL/GenBank/DDBJ databases">
        <title>The draft genome of Desulfovibrio fructosovorans JJ.</title>
        <authorList>
            <consortium name="US DOE Joint Genome Institute (JGI-PGF)"/>
            <person name="Lucas S."/>
            <person name="Copeland A."/>
            <person name="Lapidus A."/>
            <person name="Cheng J.-F."/>
            <person name="Bruce D."/>
            <person name="Goodwin L."/>
            <person name="Pitluck S."/>
            <person name="Land M.L."/>
            <person name="Hauser L."/>
            <person name="Chang Y.-J."/>
            <person name="Jeffries C."/>
            <person name="Wall J.D."/>
            <person name="Stahl D.A."/>
            <person name="Arkin A.P."/>
            <person name="Dehal P."/>
            <person name="Stolyar S.M."/>
            <person name="Hazen T.C."/>
            <person name="Woyke T.J."/>
        </authorList>
    </citation>
    <scope>NUCLEOTIDE SEQUENCE [LARGE SCALE GENOMIC DNA]</scope>
    <source>
        <strain evidence="8 9">JJ</strain>
    </source>
</reference>
<dbReference type="PRINTS" id="PR00344">
    <property type="entry name" value="BCTRLSENSOR"/>
</dbReference>
<accession>E1JV09</accession>
<evidence type="ECO:0000259" key="6">
    <source>
        <dbReference type="PROSITE" id="PS50109"/>
    </source>
</evidence>
<keyword evidence="9" id="KW-1185">Reference proteome</keyword>
<dbReference type="CDD" id="cd00082">
    <property type="entry name" value="HisKA"/>
    <property type="match status" value="1"/>
</dbReference>
<evidence type="ECO:0000256" key="3">
    <source>
        <dbReference type="ARBA" id="ARBA00022553"/>
    </source>
</evidence>
<dbReference type="InterPro" id="IPR001789">
    <property type="entry name" value="Sig_transdc_resp-reg_receiver"/>
</dbReference>
<protein>
    <recommendedName>
        <fullName evidence="2">histidine kinase</fullName>
        <ecNumber evidence="2">2.7.13.3</ecNumber>
    </recommendedName>
</protein>
<keyword evidence="3 5" id="KW-0597">Phosphoprotein</keyword>
<dbReference type="InterPro" id="IPR005467">
    <property type="entry name" value="His_kinase_dom"/>
</dbReference>
<dbReference type="SUPFAM" id="SSF55874">
    <property type="entry name" value="ATPase domain of HSP90 chaperone/DNA topoisomerase II/histidine kinase"/>
    <property type="match status" value="1"/>
</dbReference>
<comment type="caution">
    <text evidence="8">The sequence shown here is derived from an EMBL/GenBank/DDBJ whole genome shotgun (WGS) entry which is preliminary data.</text>
</comment>
<dbReference type="AlphaFoldDB" id="E1JV09"/>
<dbReference type="Pfam" id="PF02518">
    <property type="entry name" value="HATPase_c"/>
    <property type="match status" value="1"/>
</dbReference>
<evidence type="ECO:0000256" key="4">
    <source>
        <dbReference type="ARBA" id="ARBA00023012"/>
    </source>
</evidence>
<feature type="domain" description="Histidine kinase" evidence="6">
    <location>
        <begin position="169"/>
        <end position="392"/>
    </location>
</feature>
<organism evidence="8 9">
    <name type="scientific">Solidesulfovibrio fructosivorans JJ]</name>
    <dbReference type="NCBI Taxonomy" id="596151"/>
    <lineage>
        <taxon>Bacteria</taxon>
        <taxon>Pseudomonadati</taxon>
        <taxon>Thermodesulfobacteriota</taxon>
        <taxon>Desulfovibrionia</taxon>
        <taxon>Desulfovibrionales</taxon>
        <taxon>Desulfovibrionaceae</taxon>
        <taxon>Solidesulfovibrio</taxon>
    </lineage>
</organism>
<dbReference type="SUPFAM" id="SSF47384">
    <property type="entry name" value="Homodimeric domain of signal transducing histidine kinase"/>
    <property type="match status" value="1"/>
</dbReference>
<dbReference type="PROSITE" id="PS50110">
    <property type="entry name" value="RESPONSE_REGULATORY"/>
    <property type="match status" value="1"/>
</dbReference>
<dbReference type="PROSITE" id="PS50109">
    <property type="entry name" value="HIS_KIN"/>
    <property type="match status" value="1"/>
</dbReference>
<dbReference type="PANTHER" id="PTHR45339">
    <property type="entry name" value="HYBRID SIGNAL TRANSDUCTION HISTIDINE KINASE J"/>
    <property type="match status" value="1"/>
</dbReference>